<dbReference type="InterPro" id="IPR023346">
    <property type="entry name" value="Lysozyme-like_dom_sf"/>
</dbReference>
<feature type="signal peptide" evidence="3">
    <location>
        <begin position="1"/>
        <end position="33"/>
    </location>
</feature>
<gene>
    <name evidence="4" type="ORF">P0Y48_09190</name>
</gene>
<protein>
    <submittedName>
        <fullName evidence="4">Lytic transglycosylase domain-containing protein</fullName>
    </submittedName>
</protein>
<feature type="region of interest" description="Disordered" evidence="2">
    <location>
        <begin position="199"/>
        <end position="223"/>
    </location>
</feature>
<feature type="chain" id="PRO_5042616729" evidence="3">
    <location>
        <begin position="34"/>
        <end position="324"/>
    </location>
</feature>
<evidence type="ECO:0000256" key="2">
    <source>
        <dbReference type="SAM" id="MobiDB-lite"/>
    </source>
</evidence>
<proteinExistence type="predicted"/>
<dbReference type="InterPro" id="IPR006311">
    <property type="entry name" value="TAT_signal"/>
</dbReference>
<sequence>MRLNHSRRTTLSTAVALALGVTIAGGMTTAAHAAEVPQATARVAVAHVAAADEGIAPFVSAEAAALSTEPLDDIVDDAEAALDDAEAAIAAAEAAETKVAKKVKSSKLDISGATTVDTTVLEEHVEQLETIAVTPVLLLPDNTADAAADTAKVKKATVSLLDRLEKAEKKRAAEIAAKKAAAKKAAAEAAAKKAAEEAAASASSSSSGSGSVSGGSAASSGDNSVAGAKATARALLADRGWGSDQFSCLDKLWQKESGWNYRAYNSSSGAYGIPQALPGSKMGSAGSDWETSAATQIRWGLGYIDGRYGTPCGAWDHSQSVGWY</sequence>
<evidence type="ECO:0000256" key="3">
    <source>
        <dbReference type="SAM" id="SignalP"/>
    </source>
</evidence>
<name>A0AAJ5W113_9MICO</name>
<evidence type="ECO:0000256" key="1">
    <source>
        <dbReference type="SAM" id="Coils"/>
    </source>
</evidence>
<organism evidence="4 5">
    <name type="scientific">Candidatus Microbacterium phytovorans</name>
    <dbReference type="NCBI Taxonomy" id="3121374"/>
    <lineage>
        <taxon>Bacteria</taxon>
        <taxon>Bacillati</taxon>
        <taxon>Actinomycetota</taxon>
        <taxon>Actinomycetes</taxon>
        <taxon>Micrococcales</taxon>
        <taxon>Microbacteriaceae</taxon>
        <taxon>Microbacterium</taxon>
    </lineage>
</organism>
<accession>A0AAJ5W113</accession>
<keyword evidence="3" id="KW-0732">Signal</keyword>
<dbReference type="PROSITE" id="PS51318">
    <property type="entry name" value="TAT"/>
    <property type="match status" value="1"/>
</dbReference>
<dbReference type="EMBL" id="CP119321">
    <property type="protein sequence ID" value="WEK12646.1"/>
    <property type="molecule type" value="Genomic_DNA"/>
</dbReference>
<dbReference type="AlphaFoldDB" id="A0AAJ5W113"/>
<evidence type="ECO:0000313" key="5">
    <source>
        <dbReference type="Proteomes" id="UP001213972"/>
    </source>
</evidence>
<keyword evidence="1" id="KW-0175">Coiled coil</keyword>
<dbReference type="SUPFAM" id="SSF53955">
    <property type="entry name" value="Lysozyme-like"/>
    <property type="match status" value="1"/>
</dbReference>
<dbReference type="Proteomes" id="UP001213972">
    <property type="component" value="Chromosome"/>
</dbReference>
<evidence type="ECO:0000313" key="4">
    <source>
        <dbReference type="EMBL" id="WEK12646.1"/>
    </source>
</evidence>
<reference evidence="4" key="1">
    <citation type="submission" date="2023-03" db="EMBL/GenBank/DDBJ databases">
        <title>Andean soil-derived lignocellulolytic bacterial consortium as a source of novel taxa and putative plastic-active enzymes.</title>
        <authorList>
            <person name="Diaz-Garcia L."/>
            <person name="Chuvochina M."/>
            <person name="Feuerriegel G."/>
            <person name="Bunk B."/>
            <person name="Sproer C."/>
            <person name="Streit W.R."/>
            <person name="Rodriguez L.M."/>
            <person name="Overmann J."/>
            <person name="Jimenez D.J."/>
        </authorList>
    </citation>
    <scope>NUCLEOTIDE SEQUENCE</scope>
    <source>
        <strain evidence="4">MAG 4610</strain>
    </source>
</reference>
<feature type="coiled-coil region" evidence="1">
    <location>
        <begin position="164"/>
        <end position="197"/>
    </location>
</feature>